<evidence type="ECO:0000256" key="4">
    <source>
        <dbReference type="ARBA" id="ARBA00022840"/>
    </source>
</evidence>
<protein>
    <recommendedName>
        <fullName evidence="7">DNA2/NAM7 helicase helicase domain-containing protein</fullName>
    </recommendedName>
</protein>
<dbReference type="GO" id="GO:0005524">
    <property type="term" value="F:ATP binding"/>
    <property type="evidence" value="ECO:0007669"/>
    <property type="project" value="UniProtKB-KW"/>
</dbReference>
<dbReference type="InterPro" id="IPR050534">
    <property type="entry name" value="Coronavir_polyprotein_1ab"/>
</dbReference>
<keyword evidence="3" id="KW-0347">Helicase</keyword>
<proteinExistence type="predicted"/>
<evidence type="ECO:0000313" key="5">
    <source>
        <dbReference type="EMBL" id="GMS97073.1"/>
    </source>
</evidence>
<dbReference type="SUPFAM" id="SSF52540">
    <property type="entry name" value="P-loop containing nucleoside triphosphate hydrolases"/>
    <property type="match status" value="1"/>
</dbReference>
<name>A0AAV5TS62_9BILA</name>
<evidence type="ECO:0000313" key="6">
    <source>
        <dbReference type="Proteomes" id="UP001432027"/>
    </source>
</evidence>
<dbReference type="PANTHER" id="PTHR43788:SF16">
    <property type="entry name" value="HELICASE WITH ZINC FINGER 2"/>
    <property type="match status" value="1"/>
</dbReference>
<feature type="non-terminal residue" evidence="5">
    <location>
        <position position="164"/>
    </location>
</feature>
<keyword evidence="6" id="KW-1185">Reference proteome</keyword>
<keyword evidence="2" id="KW-0378">Hydrolase</keyword>
<dbReference type="GO" id="GO:0016787">
    <property type="term" value="F:hydrolase activity"/>
    <property type="evidence" value="ECO:0007669"/>
    <property type="project" value="UniProtKB-KW"/>
</dbReference>
<dbReference type="Gene3D" id="3.40.50.300">
    <property type="entry name" value="P-loop containing nucleotide triphosphate hydrolases"/>
    <property type="match status" value="1"/>
</dbReference>
<dbReference type="PANTHER" id="PTHR43788">
    <property type="entry name" value="DNA2/NAM7 HELICASE FAMILY MEMBER"/>
    <property type="match status" value="1"/>
</dbReference>
<reference evidence="5" key="1">
    <citation type="submission" date="2023-10" db="EMBL/GenBank/DDBJ databases">
        <title>Genome assembly of Pristionchus species.</title>
        <authorList>
            <person name="Yoshida K."/>
            <person name="Sommer R.J."/>
        </authorList>
    </citation>
    <scope>NUCLEOTIDE SEQUENCE</scope>
    <source>
        <strain evidence="5">RS0144</strain>
    </source>
</reference>
<evidence type="ECO:0008006" key="7">
    <source>
        <dbReference type="Google" id="ProtNLM"/>
    </source>
</evidence>
<dbReference type="Proteomes" id="UP001432027">
    <property type="component" value="Unassembled WGS sequence"/>
</dbReference>
<dbReference type="InterPro" id="IPR027417">
    <property type="entry name" value="P-loop_NTPase"/>
</dbReference>
<organism evidence="5 6">
    <name type="scientific">Pristionchus entomophagus</name>
    <dbReference type="NCBI Taxonomy" id="358040"/>
    <lineage>
        <taxon>Eukaryota</taxon>
        <taxon>Metazoa</taxon>
        <taxon>Ecdysozoa</taxon>
        <taxon>Nematoda</taxon>
        <taxon>Chromadorea</taxon>
        <taxon>Rhabditida</taxon>
        <taxon>Rhabditina</taxon>
        <taxon>Diplogasteromorpha</taxon>
        <taxon>Diplogasteroidea</taxon>
        <taxon>Neodiplogasteridae</taxon>
        <taxon>Pristionchus</taxon>
    </lineage>
</organism>
<dbReference type="GO" id="GO:0043139">
    <property type="term" value="F:5'-3' DNA helicase activity"/>
    <property type="evidence" value="ECO:0007669"/>
    <property type="project" value="TreeGrafter"/>
</dbReference>
<feature type="non-terminal residue" evidence="5">
    <location>
        <position position="1"/>
    </location>
</feature>
<keyword evidence="1" id="KW-0547">Nucleotide-binding</keyword>
<evidence type="ECO:0000256" key="3">
    <source>
        <dbReference type="ARBA" id="ARBA00022806"/>
    </source>
</evidence>
<sequence>DFMTYGESGDLQLMDRLFRLGCQFRGAASRHADTKDVGDIRIDESIVLKTINDQTLGPLSACRPLTDCIYGRYCAADAYADDVPVRLRGRDATTMQLNEQQTRAVRAYADTYGPRVFVIRSPPGSGKTTVAAAMVAAVSARGSSYGIFRGGVQLLLSVQNVAVD</sequence>
<gene>
    <name evidence="5" type="ORF">PENTCL1PPCAC_19248</name>
</gene>
<dbReference type="EMBL" id="BTSX01000004">
    <property type="protein sequence ID" value="GMS97073.1"/>
    <property type="molecule type" value="Genomic_DNA"/>
</dbReference>
<dbReference type="AlphaFoldDB" id="A0AAV5TS62"/>
<evidence type="ECO:0000256" key="1">
    <source>
        <dbReference type="ARBA" id="ARBA00022741"/>
    </source>
</evidence>
<accession>A0AAV5TS62</accession>
<evidence type="ECO:0000256" key="2">
    <source>
        <dbReference type="ARBA" id="ARBA00022801"/>
    </source>
</evidence>
<keyword evidence="4" id="KW-0067">ATP-binding</keyword>
<comment type="caution">
    <text evidence="5">The sequence shown here is derived from an EMBL/GenBank/DDBJ whole genome shotgun (WGS) entry which is preliminary data.</text>
</comment>